<evidence type="ECO:0000313" key="7">
    <source>
        <dbReference type="EMBL" id="KAF2112873.1"/>
    </source>
</evidence>
<dbReference type="GO" id="GO:0046872">
    <property type="term" value="F:metal ion binding"/>
    <property type="evidence" value="ECO:0007669"/>
    <property type="project" value="UniProtKB-KW"/>
</dbReference>
<name>A0A6A5Z1H6_9PLEO</name>
<dbReference type="PANTHER" id="PTHR42940:SF8">
    <property type="entry name" value="VACUOLAR PROTEIN SORTING-ASSOCIATED PROTEIN 11"/>
    <property type="match status" value="1"/>
</dbReference>
<feature type="domain" description="Enoyl reductase (ER)" evidence="6">
    <location>
        <begin position="17"/>
        <end position="347"/>
    </location>
</feature>
<dbReference type="GO" id="GO:0004022">
    <property type="term" value="F:alcohol dehydrogenase (NAD+) activity"/>
    <property type="evidence" value="ECO:0007669"/>
    <property type="project" value="TreeGrafter"/>
</dbReference>
<dbReference type="SUPFAM" id="SSF50129">
    <property type="entry name" value="GroES-like"/>
    <property type="match status" value="1"/>
</dbReference>
<dbReference type="PANTHER" id="PTHR42940">
    <property type="entry name" value="ALCOHOL DEHYDROGENASE 1-RELATED"/>
    <property type="match status" value="1"/>
</dbReference>
<organism evidence="7 8">
    <name type="scientific">Lophiotrema nucula</name>
    <dbReference type="NCBI Taxonomy" id="690887"/>
    <lineage>
        <taxon>Eukaryota</taxon>
        <taxon>Fungi</taxon>
        <taxon>Dikarya</taxon>
        <taxon>Ascomycota</taxon>
        <taxon>Pezizomycotina</taxon>
        <taxon>Dothideomycetes</taxon>
        <taxon>Pleosporomycetidae</taxon>
        <taxon>Pleosporales</taxon>
        <taxon>Lophiotremataceae</taxon>
        <taxon>Lophiotrema</taxon>
    </lineage>
</organism>
<dbReference type="Gene3D" id="3.90.180.10">
    <property type="entry name" value="Medium-chain alcohol dehydrogenases, catalytic domain"/>
    <property type="match status" value="1"/>
</dbReference>
<dbReference type="EMBL" id="ML977329">
    <property type="protein sequence ID" value="KAF2112873.1"/>
    <property type="molecule type" value="Genomic_DNA"/>
</dbReference>
<dbReference type="InterPro" id="IPR013149">
    <property type="entry name" value="ADH-like_C"/>
</dbReference>
<dbReference type="GO" id="GO:0005737">
    <property type="term" value="C:cytoplasm"/>
    <property type="evidence" value="ECO:0007669"/>
    <property type="project" value="TreeGrafter"/>
</dbReference>
<dbReference type="Pfam" id="PF08240">
    <property type="entry name" value="ADH_N"/>
    <property type="match status" value="1"/>
</dbReference>
<evidence type="ECO:0000256" key="5">
    <source>
        <dbReference type="ARBA" id="ARBA00023002"/>
    </source>
</evidence>
<dbReference type="SUPFAM" id="SSF51735">
    <property type="entry name" value="NAD(P)-binding Rossmann-fold domains"/>
    <property type="match status" value="1"/>
</dbReference>
<dbReference type="OrthoDB" id="1879366at2759"/>
<proteinExistence type="inferred from homology"/>
<comment type="similarity">
    <text evidence="2">Belongs to the zinc-containing alcohol dehydrogenase family.</text>
</comment>
<dbReference type="InterPro" id="IPR020843">
    <property type="entry name" value="ER"/>
</dbReference>
<keyword evidence="8" id="KW-1185">Reference proteome</keyword>
<keyword evidence="5" id="KW-0560">Oxidoreductase</keyword>
<keyword evidence="3" id="KW-0479">Metal-binding</keyword>
<dbReference type="InterPro" id="IPR013154">
    <property type="entry name" value="ADH-like_N"/>
</dbReference>
<evidence type="ECO:0000259" key="6">
    <source>
        <dbReference type="SMART" id="SM00829"/>
    </source>
</evidence>
<evidence type="ECO:0000256" key="3">
    <source>
        <dbReference type="ARBA" id="ARBA00022723"/>
    </source>
</evidence>
<dbReference type="InterPro" id="IPR011032">
    <property type="entry name" value="GroES-like_sf"/>
</dbReference>
<keyword evidence="4" id="KW-0862">Zinc</keyword>
<comment type="cofactor">
    <cofactor evidence="1">
        <name>Zn(2+)</name>
        <dbReference type="ChEBI" id="CHEBI:29105"/>
    </cofactor>
</comment>
<evidence type="ECO:0000313" key="8">
    <source>
        <dbReference type="Proteomes" id="UP000799770"/>
    </source>
</evidence>
<reference evidence="7" key="1">
    <citation type="journal article" date="2020" name="Stud. Mycol.">
        <title>101 Dothideomycetes genomes: a test case for predicting lifestyles and emergence of pathogens.</title>
        <authorList>
            <person name="Haridas S."/>
            <person name="Albert R."/>
            <person name="Binder M."/>
            <person name="Bloem J."/>
            <person name="Labutti K."/>
            <person name="Salamov A."/>
            <person name="Andreopoulos B."/>
            <person name="Baker S."/>
            <person name="Barry K."/>
            <person name="Bills G."/>
            <person name="Bluhm B."/>
            <person name="Cannon C."/>
            <person name="Castanera R."/>
            <person name="Culley D."/>
            <person name="Daum C."/>
            <person name="Ezra D."/>
            <person name="Gonzalez J."/>
            <person name="Henrissat B."/>
            <person name="Kuo A."/>
            <person name="Liang C."/>
            <person name="Lipzen A."/>
            <person name="Lutzoni F."/>
            <person name="Magnuson J."/>
            <person name="Mondo S."/>
            <person name="Nolan M."/>
            <person name="Ohm R."/>
            <person name="Pangilinan J."/>
            <person name="Park H.-J."/>
            <person name="Ramirez L."/>
            <person name="Alfaro M."/>
            <person name="Sun H."/>
            <person name="Tritt A."/>
            <person name="Yoshinaga Y."/>
            <person name="Zwiers L.-H."/>
            <person name="Turgeon B."/>
            <person name="Goodwin S."/>
            <person name="Spatafora J."/>
            <person name="Crous P."/>
            <person name="Grigoriev I."/>
        </authorList>
    </citation>
    <scope>NUCLEOTIDE SEQUENCE</scope>
    <source>
        <strain evidence="7">CBS 627.86</strain>
    </source>
</reference>
<dbReference type="InterPro" id="IPR036291">
    <property type="entry name" value="NAD(P)-bd_dom_sf"/>
</dbReference>
<sequence>MAQPEIPKLMKAVQIVGYKQPLQLNEIPVPTIGDNDILVKIGAAGFCHTDYQVWEGVYESPTPIVGSHEPVGTIVAVGPKAQAKWKIGQRVGPIFFQHACHNCWGCDSTNDIRHCVNKEMRGLMQDGGFAEYMVGDADNTVLLPDSITFEQAAPLMCAGHTVWTGIERVEIPTTEPIGIIGIGGLGSLGVQFAKALGHPVVAIDKRPQGRALATEFGLKADLVVSPDDEGVLDKIRSWAGKGGLAATIVCCDDVSVAEWSLKLLRPFGKTVPLGLPPDGFKCNAFDLVFNNLVVIGSVVGTKAGLEMVLETVAKHNIRSHVTTFSIENAVNFCDMYAEGHVKGRLVMKIG</sequence>
<protein>
    <submittedName>
        <fullName evidence="7">Chaperonin 10-like protein</fullName>
    </submittedName>
</protein>
<evidence type="ECO:0000256" key="4">
    <source>
        <dbReference type="ARBA" id="ARBA00022833"/>
    </source>
</evidence>
<dbReference type="Gene3D" id="3.40.50.720">
    <property type="entry name" value="NAD(P)-binding Rossmann-like Domain"/>
    <property type="match status" value="1"/>
</dbReference>
<dbReference type="SMART" id="SM00829">
    <property type="entry name" value="PKS_ER"/>
    <property type="match status" value="1"/>
</dbReference>
<dbReference type="AlphaFoldDB" id="A0A6A5Z1H6"/>
<accession>A0A6A5Z1H6</accession>
<evidence type="ECO:0000256" key="2">
    <source>
        <dbReference type="ARBA" id="ARBA00008072"/>
    </source>
</evidence>
<dbReference type="Pfam" id="PF00107">
    <property type="entry name" value="ADH_zinc_N"/>
    <property type="match status" value="1"/>
</dbReference>
<evidence type="ECO:0000256" key="1">
    <source>
        <dbReference type="ARBA" id="ARBA00001947"/>
    </source>
</evidence>
<gene>
    <name evidence="7" type="ORF">BDV96DRAFT_689093</name>
</gene>
<dbReference type="Proteomes" id="UP000799770">
    <property type="component" value="Unassembled WGS sequence"/>
</dbReference>